<dbReference type="AlphaFoldDB" id="A0A1F6DJ57"/>
<proteinExistence type="predicted"/>
<gene>
    <name evidence="2" type="ORF">A3C19_01825</name>
</gene>
<dbReference type="InterPro" id="IPR023210">
    <property type="entry name" value="NADP_OxRdtase_dom"/>
</dbReference>
<reference evidence="2 3" key="1">
    <citation type="journal article" date="2016" name="Nat. Commun.">
        <title>Thousands of microbial genomes shed light on interconnected biogeochemical processes in an aquifer system.</title>
        <authorList>
            <person name="Anantharaman K."/>
            <person name="Brown C.T."/>
            <person name="Hug L.A."/>
            <person name="Sharon I."/>
            <person name="Castelle C.J."/>
            <person name="Probst A.J."/>
            <person name="Thomas B.C."/>
            <person name="Singh A."/>
            <person name="Wilkins M.J."/>
            <person name="Karaoz U."/>
            <person name="Brodie E.L."/>
            <person name="Williams K.H."/>
            <person name="Hubbard S.S."/>
            <person name="Banfield J.F."/>
        </authorList>
    </citation>
    <scope>NUCLEOTIDE SEQUENCE [LARGE SCALE GENOMIC DNA]</scope>
</reference>
<dbReference type="GO" id="GO:0016491">
    <property type="term" value="F:oxidoreductase activity"/>
    <property type="evidence" value="ECO:0007669"/>
    <property type="project" value="InterPro"/>
</dbReference>
<name>A0A1F6DJ57_9BACT</name>
<dbReference type="Pfam" id="PF00248">
    <property type="entry name" value="Aldo_ket_red"/>
    <property type="match status" value="1"/>
</dbReference>
<dbReference type="SUPFAM" id="SSF51430">
    <property type="entry name" value="NAD(P)-linked oxidoreductase"/>
    <property type="match status" value="1"/>
</dbReference>
<protein>
    <recommendedName>
        <fullName evidence="1">NADP-dependent oxidoreductase domain-containing protein</fullName>
    </recommendedName>
</protein>
<dbReference type="CDD" id="cd19097">
    <property type="entry name" value="AKR_unchar"/>
    <property type="match status" value="1"/>
</dbReference>
<evidence type="ECO:0000313" key="3">
    <source>
        <dbReference type="Proteomes" id="UP000178532"/>
    </source>
</evidence>
<dbReference type="InterPro" id="IPR036812">
    <property type="entry name" value="NAD(P)_OxRdtase_dom_sf"/>
</dbReference>
<dbReference type="PRINTS" id="PR00069">
    <property type="entry name" value="ALDKETRDTASE"/>
</dbReference>
<dbReference type="PANTHER" id="PTHR43312:SF1">
    <property type="entry name" value="NADP-DEPENDENT OXIDOREDUCTASE DOMAIN-CONTAINING PROTEIN"/>
    <property type="match status" value="1"/>
</dbReference>
<dbReference type="Gene3D" id="3.20.20.100">
    <property type="entry name" value="NADP-dependent oxidoreductase domain"/>
    <property type="match status" value="1"/>
</dbReference>
<accession>A0A1F6DJ57</accession>
<comment type="caution">
    <text evidence="2">The sequence shown here is derived from an EMBL/GenBank/DDBJ whole genome shotgun (WGS) entry which is preliminary data.</text>
</comment>
<organism evidence="2 3">
    <name type="scientific">Candidatus Kaiserbacteria bacterium RIFCSPHIGHO2_02_FULL_54_22</name>
    <dbReference type="NCBI Taxonomy" id="1798495"/>
    <lineage>
        <taxon>Bacteria</taxon>
        <taxon>Candidatus Kaiseribacteriota</taxon>
    </lineage>
</organism>
<dbReference type="InterPro" id="IPR020471">
    <property type="entry name" value="AKR"/>
</dbReference>
<sequence length="309" mass="34133">MNKSTLVLGTVQLGMPYGLNNSHGQPTKEEAFSILDTALAKGIDTFDTAYAYGTAEDVLGEWVRERSLASKVRIISKMRPHALNDYPDGTKASDVVRTELAKSLKRLGVDSLDGYLFHSPHYIYLSHMVAGMQKAKDAGLMKNIGVSVYDEEEALQAAELGVDYVQVPYNAFDQRLDATDFFDITEKNNVAVFARGPFLQGLLLMRPNELPTHLLYLRPHLERFIAIATHNGLTQAEAALRFVRSACRAGNIVFGVDTLAQLTEDINITNKQTVNKSNLAAEIKEAFGDLNRGAINPSLWGKIKQSRDS</sequence>
<dbReference type="STRING" id="1798495.A3C19_01825"/>
<dbReference type="PANTHER" id="PTHR43312">
    <property type="entry name" value="D-THREO-ALDOSE 1-DEHYDROGENASE"/>
    <property type="match status" value="1"/>
</dbReference>
<evidence type="ECO:0000259" key="1">
    <source>
        <dbReference type="Pfam" id="PF00248"/>
    </source>
</evidence>
<dbReference type="Proteomes" id="UP000178532">
    <property type="component" value="Unassembled WGS sequence"/>
</dbReference>
<dbReference type="EMBL" id="MFLI01000020">
    <property type="protein sequence ID" value="OGG61474.1"/>
    <property type="molecule type" value="Genomic_DNA"/>
</dbReference>
<dbReference type="InterPro" id="IPR053135">
    <property type="entry name" value="AKR2_Oxidoreductase"/>
</dbReference>
<feature type="domain" description="NADP-dependent oxidoreductase" evidence="1">
    <location>
        <begin position="6"/>
        <end position="273"/>
    </location>
</feature>
<evidence type="ECO:0000313" key="2">
    <source>
        <dbReference type="EMBL" id="OGG61474.1"/>
    </source>
</evidence>